<dbReference type="GO" id="GO:0061630">
    <property type="term" value="F:ubiquitin protein ligase activity"/>
    <property type="evidence" value="ECO:0007669"/>
    <property type="project" value="UniProtKB-EC"/>
</dbReference>
<keyword evidence="3" id="KW-0808">Transferase</keyword>
<dbReference type="InterPro" id="IPR036047">
    <property type="entry name" value="F-box-like_dom_sf"/>
</dbReference>
<feature type="compositionally biased region" description="Basic and acidic residues" evidence="9">
    <location>
        <begin position="719"/>
        <end position="730"/>
    </location>
</feature>
<dbReference type="FunFam" id="3.30.40.10:FF:000022">
    <property type="entry name" value="E3 ubiquitin-protein ligase RING1-like"/>
    <property type="match status" value="1"/>
</dbReference>
<dbReference type="InterPro" id="IPR001841">
    <property type="entry name" value="Znf_RING"/>
</dbReference>
<proteinExistence type="predicted"/>
<dbReference type="SMART" id="SM00184">
    <property type="entry name" value="RING"/>
    <property type="match status" value="1"/>
</dbReference>
<feature type="domain" description="RING-type" evidence="10">
    <location>
        <begin position="649"/>
        <end position="690"/>
    </location>
</feature>
<organism evidence="12 13">
    <name type="scientific">Brassica napus</name>
    <name type="common">Rape</name>
    <dbReference type="NCBI Taxonomy" id="3708"/>
    <lineage>
        <taxon>Eukaryota</taxon>
        <taxon>Viridiplantae</taxon>
        <taxon>Streptophyta</taxon>
        <taxon>Embryophyta</taxon>
        <taxon>Tracheophyta</taxon>
        <taxon>Spermatophyta</taxon>
        <taxon>Magnoliopsida</taxon>
        <taxon>eudicotyledons</taxon>
        <taxon>Gunneridae</taxon>
        <taxon>Pentapetalae</taxon>
        <taxon>rosids</taxon>
        <taxon>malvids</taxon>
        <taxon>Brassicales</taxon>
        <taxon>Brassicaceae</taxon>
        <taxon>Brassiceae</taxon>
        <taxon>Brassica</taxon>
    </lineage>
</organism>
<dbReference type="InterPro" id="IPR032675">
    <property type="entry name" value="LRR_dom_sf"/>
</dbReference>
<feature type="compositionally biased region" description="Basic and acidic residues" evidence="9">
    <location>
        <begin position="703"/>
        <end position="712"/>
    </location>
</feature>
<evidence type="ECO:0000256" key="6">
    <source>
        <dbReference type="ARBA" id="ARBA00022786"/>
    </source>
</evidence>
<accession>A0A078HHA9</accession>
<feature type="compositionally biased region" description="Polar residues" evidence="9">
    <location>
        <begin position="764"/>
        <end position="780"/>
    </location>
</feature>
<gene>
    <name evidence="12" type="primary">BnaA03g10920D</name>
    <name evidence="12" type="ORF">GSBRNA2T00062627001</name>
</gene>
<evidence type="ECO:0000256" key="2">
    <source>
        <dbReference type="ARBA" id="ARBA00012483"/>
    </source>
</evidence>
<feature type="compositionally biased region" description="Low complexity" evidence="9">
    <location>
        <begin position="742"/>
        <end position="763"/>
    </location>
</feature>
<dbReference type="InterPro" id="IPR039525">
    <property type="entry name" value="RNF126-like_zinc-ribbon"/>
</dbReference>
<comment type="catalytic activity">
    <reaction evidence="1">
        <text>S-ubiquitinyl-[E2 ubiquitin-conjugating enzyme]-L-cysteine + [acceptor protein]-L-lysine = [E2 ubiquitin-conjugating enzyme]-L-cysteine + N(6)-ubiquitinyl-[acceptor protein]-L-lysine.</text>
        <dbReference type="EC" id="2.3.2.27"/>
    </reaction>
</comment>
<evidence type="ECO:0000259" key="10">
    <source>
        <dbReference type="PROSITE" id="PS50089"/>
    </source>
</evidence>
<dbReference type="Pfam" id="PF14369">
    <property type="entry name" value="Zn_ribbon_19"/>
    <property type="match status" value="1"/>
</dbReference>
<evidence type="ECO:0000259" key="11">
    <source>
        <dbReference type="PROSITE" id="PS50181"/>
    </source>
</evidence>
<evidence type="ECO:0000313" key="12">
    <source>
        <dbReference type="EMBL" id="CDY36794.1"/>
    </source>
</evidence>
<dbReference type="Pfam" id="PF13639">
    <property type="entry name" value="zf-RING_2"/>
    <property type="match status" value="1"/>
</dbReference>
<dbReference type="Proteomes" id="UP000028999">
    <property type="component" value="Unassembled WGS sequence"/>
</dbReference>
<evidence type="ECO:0000313" key="13">
    <source>
        <dbReference type="Proteomes" id="UP000028999"/>
    </source>
</evidence>
<dbReference type="CDD" id="cd22160">
    <property type="entry name" value="F-box_AtFBL13-like"/>
    <property type="match status" value="1"/>
</dbReference>
<dbReference type="InterPro" id="IPR053781">
    <property type="entry name" value="F-box_AtFBL13-like"/>
</dbReference>
<dbReference type="SMART" id="SM00579">
    <property type="entry name" value="FBD"/>
    <property type="match status" value="1"/>
</dbReference>
<keyword evidence="7" id="KW-0862">Zinc</keyword>
<dbReference type="CDD" id="cd16454">
    <property type="entry name" value="RING-H2_PA-TM-RING"/>
    <property type="match status" value="1"/>
</dbReference>
<evidence type="ECO:0000256" key="4">
    <source>
        <dbReference type="ARBA" id="ARBA00022723"/>
    </source>
</evidence>
<dbReference type="STRING" id="3708.A0A078HHA9"/>
<dbReference type="Pfam" id="PF08387">
    <property type="entry name" value="FBD"/>
    <property type="match status" value="1"/>
</dbReference>
<evidence type="ECO:0000256" key="9">
    <source>
        <dbReference type="SAM" id="MobiDB-lite"/>
    </source>
</evidence>
<keyword evidence="6" id="KW-0833">Ubl conjugation pathway</keyword>
<dbReference type="SUPFAM" id="SSF52047">
    <property type="entry name" value="RNI-like"/>
    <property type="match status" value="1"/>
</dbReference>
<keyword evidence="13" id="KW-1185">Reference proteome</keyword>
<dbReference type="InterPro" id="IPR013083">
    <property type="entry name" value="Znf_RING/FYVE/PHD"/>
</dbReference>
<evidence type="ECO:0000256" key="8">
    <source>
        <dbReference type="PROSITE-ProRule" id="PRU00175"/>
    </source>
</evidence>
<dbReference type="EMBL" id="LK032383">
    <property type="protein sequence ID" value="CDY36794.1"/>
    <property type="molecule type" value="Genomic_DNA"/>
</dbReference>
<keyword evidence="5 8" id="KW-0863">Zinc-finger</keyword>
<protein>
    <recommendedName>
        <fullName evidence="2">RING-type E3 ubiquitin transferase</fullName>
        <ecNumber evidence="2">2.3.2.27</ecNumber>
    </recommendedName>
</protein>
<reference evidence="12 13" key="1">
    <citation type="journal article" date="2014" name="Science">
        <title>Plant genetics. Early allopolyploid evolution in the post-Neolithic Brassica napus oilseed genome.</title>
        <authorList>
            <person name="Chalhoub B."/>
            <person name="Denoeud F."/>
            <person name="Liu S."/>
            <person name="Parkin I.A."/>
            <person name="Tang H."/>
            <person name="Wang X."/>
            <person name="Chiquet J."/>
            <person name="Belcram H."/>
            <person name="Tong C."/>
            <person name="Samans B."/>
            <person name="Correa M."/>
            <person name="Da Silva C."/>
            <person name="Just J."/>
            <person name="Falentin C."/>
            <person name="Koh C.S."/>
            <person name="Le Clainche I."/>
            <person name="Bernard M."/>
            <person name="Bento P."/>
            <person name="Noel B."/>
            <person name="Labadie K."/>
            <person name="Alberti A."/>
            <person name="Charles M."/>
            <person name="Arnaud D."/>
            <person name="Guo H."/>
            <person name="Daviaud C."/>
            <person name="Alamery S."/>
            <person name="Jabbari K."/>
            <person name="Zhao M."/>
            <person name="Edger P.P."/>
            <person name="Chelaifa H."/>
            <person name="Tack D."/>
            <person name="Lassalle G."/>
            <person name="Mestiri I."/>
            <person name="Schnel N."/>
            <person name="Le Paslier M.C."/>
            <person name="Fan G."/>
            <person name="Renault V."/>
            <person name="Bayer P.E."/>
            <person name="Golicz A.A."/>
            <person name="Manoli S."/>
            <person name="Lee T.H."/>
            <person name="Thi V.H."/>
            <person name="Chalabi S."/>
            <person name="Hu Q."/>
            <person name="Fan C."/>
            <person name="Tollenaere R."/>
            <person name="Lu Y."/>
            <person name="Battail C."/>
            <person name="Shen J."/>
            <person name="Sidebottom C.H."/>
            <person name="Wang X."/>
            <person name="Canaguier A."/>
            <person name="Chauveau A."/>
            <person name="Berard A."/>
            <person name="Deniot G."/>
            <person name="Guan M."/>
            <person name="Liu Z."/>
            <person name="Sun F."/>
            <person name="Lim Y.P."/>
            <person name="Lyons E."/>
            <person name="Town C.D."/>
            <person name="Bancroft I."/>
            <person name="Wang X."/>
            <person name="Meng J."/>
            <person name="Ma J."/>
            <person name="Pires J.C."/>
            <person name="King G.J."/>
            <person name="Brunel D."/>
            <person name="Delourme R."/>
            <person name="Renard M."/>
            <person name="Aury J.M."/>
            <person name="Adams K.L."/>
            <person name="Batley J."/>
            <person name="Snowdon R.J."/>
            <person name="Tost J."/>
            <person name="Edwards D."/>
            <person name="Zhou Y."/>
            <person name="Hua W."/>
            <person name="Sharpe A.G."/>
            <person name="Paterson A.H."/>
            <person name="Guan C."/>
            <person name="Wincker P."/>
        </authorList>
    </citation>
    <scope>NUCLEOTIDE SEQUENCE [LARGE SCALE GENOMIC DNA]</scope>
    <source>
        <strain evidence="13">cv. Darmor-bzh</strain>
    </source>
</reference>
<dbReference type="Pfam" id="PF00646">
    <property type="entry name" value="F-box"/>
    <property type="match status" value="1"/>
</dbReference>
<dbReference type="PaxDb" id="3708-A0A078HHA9"/>
<evidence type="ECO:0000256" key="7">
    <source>
        <dbReference type="ARBA" id="ARBA00022833"/>
    </source>
</evidence>
<dbReference type="OMA" id="RDMEETM"/>
<dbReference type="Pfam" id="PF24758">
    <property type="entry name" value="LRR_At5g56370"/>
    <property type="match status" value="1"/>
</dbReference>
<evidence type="ECO:0000256" key="3">
    <source>
        <dbReference type="ARBA" id="ARBA00022679"/>
    </source>
</evidence>
<dbReference type="PROSITE" id="PS50181">
    <property type="entry name" value="FBOX"/>
    <property type="match status" value="1"/>
</dbReference>
<dbReference type="InterPro" id="IPR050232">
    <property type="entry name" value="FBL13/AtMIF1-like"/>
</dbReference>
<evidence type="ECO:0000256" key="5">
    <source>
        <dbReference type="ARBA" id="ARBA00022771"/>
    </source>
</evidence>
<dbReference type="Gramene" id="CDY36794">
    <property type="protein sequence ID" value="CDY36794"/>
    <property type="gene ID" value="GSBRNA2T00062627001"/>
</dbReference>
<sequence>MDRISQLPDELLLKILAMLPTMKDVVDTMLLSKRWQLLWMMVPRIKYKDTYKNPKYGSFSLFVDRSFFRHEAPVIEALHFKLGSICGSEDIQAWMRSADKRCVRELTINIYTDTDSVLLPWSLYRGGCSMLVTLNIRNAVLVDDLEQPISFPFLRTLSLESMKYPSGEFVKKLLSNCHVLENLVVEQCEADNATIFTVIVPSLKSLVLKTLENKLGNDAHGFVIDAPSLENFDIFHFSGFCTFESNMSKIVEAKLVLNTWKLWKKLGSIASFKRLHLCLPSLNNMYPAGSVFSSLVHLKICTCETEWVNVLMCVLKDSPSLRALKLHQCHFLRSEEPRPCWNPAWNEPSSVPECLLSSIETFEWVKYEGAEEEKEVVAFVFRSAKCLKKATINFHSKTNDTDKKLEPFARPTRRVITKEEQDLNFLGSSEKKQKTFKRYDLETMEETMAARYWCHMCSQMVNPTIESEIKCPFCQSGFVEEMSGNSNGNGGLRDVQDPETEFGTTDRAMTLWAPILLGMMSSPPRRHGGEIDLDREFESLLRRRRRSSGNILQLLQGIRAGIASEYESSDNNERVIMINPYNQSLVVRDQTQTHSALTSLGDYFIGPGLDLLLQHLAENDPNRQGTPPARKEAVEALPTVKVTEPLLQCSVCLDEFERGVEAKEMPCKHKFHVKCIVPWLEIHSSCPVCRFELPSGNDDGDDESKVVSERGTRTVPESSNREEVVEDDVRSGNGRRFSIPWPFSGFFSSSSSSSSSSPSSSGSAQSGENNVYSRSYGSSR</sequence>
<dbReference type="SUPFAM" id="SSF81383">
    <property type="entry name" value="F-box domain"/>
    <property type="match status" value="1"/>
</dbReference>
<dbReference type="InterPro" id="IPR055411">
    <property type="entry name" value="LRR_FXL15/At3g58940/PEG3-like"/>
</dbReference>
<dbReference type="Gene3D" id="3.30.40.10">
    <property type="entry name" value="Zinc/RING finger domain, C3HC4 (zinc finger)"/>
    <property type="match status" value="1"/>
</dbReference>
<dbReference type="InterPro" id="IPR006566">
    <property type="entry name" value="FBD"/>
</dbReference>
<dbReference type="Gene3D" id="3.80.10.10">
    <property type="entry name" value="Ribonuclease Inhibitor"/>
    <property type="match status" value="1"/>
</dbReference>
<dbReference type="PANTHER" id="PTHR31900">
    <property type="entry name" value="F-BOX/RNI SUPERFAMILY PROTEIN-RELATED"/>
    <property type="match status" value="1"/>
</dbReference>
<dbReference type="Gene3D" id="1.20.1280.50">
    <property type="match status" value="1"/>
</dbReference>
<evidence type="ECO:0000256" key="1">
    <source>
        <dbReference type="ARBA" id="ARBA00000900"/>
    </source>
</evidence>
<keyword evidence="4" id="KW-0479">Metal-binding</keyword>
<name>A0A078HHA9_BRANA</name>
<dbReference type="PROSITE" id="PS50089">
    <property type="entry name" value="ZF_RING_2"/>
    <property type="match status" value="1"/>
</dbReference>
<dbReference type="SUPFAM" id="SSF57850">
    <property type="entry name" value="RING/U-box"/>
    <property type="match status" value="1"/>
</dbReference>
<dbReference type="PANTHER" id="PTHR31900:SF36">
    <property type="entry name" value="F-BOX DOMAIN-CONTAINING PROTEIN"/>
    <property type="match status" value="1"/>
</dbReference>
<feature type="region of interest" description="Disordered" evidence="9">
    <location>
        <begin position="693"/>
        <end position="780"/>
    </location>
</feature>
<feature type="domain" description="F-box" evidence="11">
    <location>
        <begin position="1"/>
        <end position="54"/>
    </location>
</feature>
<dbReference type="AlphaFoldDB" id="A0A078HHA9"/>
<dbReference type="GO" id="GO:0008270">
    <property type="term" value="F:zinc ion binding"/>
    <property type="evidence" value="ECO:0007669"/>
    <property type="project" value="UniProtKB-KW"/>
</dbReference>
<dbReference type="EC" id="2.3.2.27" evidence="2"/>
<dbReference type="InterPro" id="IPR001810">
    <property type="entry name" value="F-box_dom"/>
</dbReference>